<dbReference type="Pfam" id="PF01943">
    <property type="entry name" value="Polysacc_synt"/>
    <property type="match status" value="1"/>
</dbReference>
<dbReference type="InterPro" id="IPR002797">
    <property type="entry name" value="Polysacc_synth"/>
</dbReference>
<dbReference type="OrthoDB" id="9775950at2"/>
<dbReference type="GO" id="GO:0005886">
    <property type="term" value="C:plasma membrane"/>
    <property type="evidence" value="ECO:0007669"/>
    <property type="project" value="UniProtKB-SubCell"/>
</dbReference>
<feature type="transmembrane region" description="Helical" evidence="6">
    <location>
        <begin position="228"/>
        <end position="258"/>
    </location>
</feature>
<feature type="transmembrane region" description="Helical" evidence="6">
    <location>
        <begin position="161"/>
        <end position="180"/>
    </location>
</feature>
<feature type="transmembrane region" description="Helical" evidence="6">
    <location>
        <begin position="324"/>
        <end position="343"/>
    </location>
</feature>
<comment type="caution">
    <text evidence="7">The sequence shown here is derived from an EMBL/GenBank/DDBJ whole genome shotgun (WGS) entry which is preliminary data.</text>
</comment>
<dbReference type="InterPro" id="IPR024923">
    <property type="entry name" value="PG_synth_SpoVB"/>
</dbReference>
<dbReference type="CDD" id="cd13124">
    <property type="entry name" value="MATE_SpoVB_like"/>
    <property type="match status" value="1"/>
</dbReference>
<gene>
    <name evidence="7" type="ORF">LY28_01545</name>
</gene>
<name>A0A318XMZ8_9FIRM</name>
<feature type="transmembrane region" description="Helical" evidence="6">
    <location>
        <begin position="387"/>
        <end position="407"/>
    </location>
</feature>
<keyword evidence="5 6" id="KW-0472">Membrane</keyword>
<dbReference type="PIRSF" id="PIRSF038958">
    <property type="entry name" value="PG_synth_SpoVB"/>
    <property type="match status" value="1"/>
</dbReference>
<comment type="subcellular location">
    <subcellularLocation>
        <location evidence="1">Cell membrane</location>
        <topology evidence="1">Multi-pass membrane protein</topology>
    </subcellularLocation>
</comment>
<feature type="transmembrane region" description="Helical" evidence="6">
    <location>
        <begin position="186"/>
        <end position="208"/>
    </location>
</feature>
<dbReference type="InterPro" id="IPR014249">
    <property type="entry name" value="Spore_V_B"/>
</dbReference>
<evidence type="ECO:0000256" key="1">
    <source>
        <dbReference type="ARBA" id="ARBA00004651"/>
    </source>
</evidence>
<evidence type="ECO:0000313" key="7">
    <source>
        <dbReference type="EMBL" id="PYG88209.1"/>
    </source>
</evidence>
<protein>
    <submittedName>
        <fullName evidence="7">Stage V sporulation protein B</fullName>
    </submittedName>
</protein>
<evidence type="ECO:0000313" key="8">
    <source>
        <dbReference type="Proteomes" id="UP000248132"/>
    </source>
</evidence>
<organism evidence="7 8">
    <name type="scientific">Ruminiclostridium sufflavum DSM 19573</name>
    <dbReference type="NCBI Taxonomy" id="1121337"/>
    <lineage>
        <taxon>Bacteria</taxon>
        <taxon>Bacillati</taxon>
        <taxon>Bacillota</taxon>
        <taxon>Clostridia</taxon>
        <taxon>Eubacteriales</taxon>
        <taxon>Oscillospiraceae</taxon>
        <taxon>Ruminiclostridium</taxon>
    </lineage>
</organism>
<sequence length="523" mass="57834">MTKKTFITGAIILMIAGFISRVIGFLYRIYLSNLIGAEGMGLYQLIVPIYTLIILTLTSGVSIAVSKMTAEQIAKGNSINIKRISKIGLFFVLAAGTVVSSVLYANINFFVNEVLKDSRTYLSVIIMLPCIPFIAAASAYKGYFYGIQDVTPTAVSQIVEQLVKIGIVITLASQFLKAGLEYACALATLAMAIGEMSNLLVLAVCYKYKKYSFSDKNSVKGKIRKRKLVSLIFGCAAPISFNRFLISVMAAVEVILIPQRLLEGGLNYIQCMEEYGKLMGMAMPLILFPELVTTSLATTLVPAISESISLKNFNRVNYRISKSIQITMVLGFVFMALFACYPNKISDLIYPGQNIGGTLFLLSFTCIFLYLQQILMGVMNGLGKQGLLLANSIAGSVIRILFVYFLIPEYGLPVYIIGMIISSLIICILNFITIVKNTGMVLDLRHWVLLPAAVTVVLFIFGKNIYGFFSFMRLNASVHTLFAIAAYIIIALFLMALVGVINWRELLQLLGLKNKRVRKFKKY</sequence>
<dbReference type="RefSeq" id="WP_110461591.1">
    <property type="nucleotide sequence ID" value="NZ_QKMR01000007.1"/>
</dbReference>
<feature type="transmembrane region" description="Helical" evidence="6">
    <location>
        <begin position="42"/>
        <end position="66"/>
    </location>
</feature>
<feature type="transmembrane region" description="Helical" evidence="6">
    <location>
        <begin position="119"/>
        <end position="140"/>
    </location>
</feature>
<feature type="transmembrane region" description="Helical" evidence="6">
    <location>
        <begin position="355"/>
        <end position="375"/>
    </location>
</feature>
<feature type="transmembrane region" description="Helical" evidence="6">
    <location>
        <begin position="87"/>
        <end position="107"/>
    </location>
</feature>
<keyword evidence="8" id="KW-1185">Reference proteome</keyword>
<feature type="transmembrane region" description="Helical" evidence="6">
    <location>
        <begin position="447"/>
        <end position="469"/>
    </location>
</feature>
<keyword evidence="2" id="KW-1003">Cell membrane</keyword>
<feature type="transmembrane region" description="Helical" evidence="6">
    <location>
        <begin position="278"/>
        <end position="303"/>
    </location>
</feature>
<evidence type="ECO:0000256" key="6">
    <source>
        <dbReference type="SAM" id="Phobius"/>
    </source>
</evidence>
<keyword evidence="3 6" id="KW-0812">Transmembrane</keyword>
<dbReference type="NCBIfam" id="TIGR02900">
    <property type="entry name" value="spore_V_B"/>
    <property type="match status" value="1"/>
</dbReference>
<accession>A0A318XMZ8</accession>
<reference evidence="7 8" key="1">
    <citation type="submission" date="2018-06" db="EMBL/GenBank/DDBJ databases">
        <title>Genomic Encyclopedia of Type Strains, Phase I: the one thousand microbial genomes (KMG-I) project.</title>
        <authorList>
            <person name="Kyrpides N."/>
        </authorList>
    </citation>
    <scope>NUCLEOTIDE SEQUENCE [LARGE SCALE GENOMIC DNA]</scope>
    <source>
        <strain evidence="7 8">DSM 19573</strain>
    </source>
</reference>
<evidence type="ECO:0000256" key="3">
    <source>
        <dbReference type="ARBA" id="ARBA00022692"/>
    </source>
</evidence>
<dbReference type="EMBL" id="QKMR01000007">
    <property type="protein sequence ID" value="PYG88209.1"/>
    <property type="molecule type" value="Genomic_DNA"/>
</dbReference>
<dbReference type="PANTHER" id="PTHR30250:SF24">
    <property type="entry name" value="STAGE V SPORULATION PROTEIN B"/>
    <property type="match status" value="1"/>
</dbReference>
<feature type="transmembrane region" description="Helical" evidence="6">
    <location>
        <begin position="413"/>
        <end position="435"/>
    </location>
</feature>
<evidence type="ECO:0000256" key="2">
    <source>
        <dbReference type="ARBA" id="ARBA00022475"/>
    </source>
</evidence>
<keyword evidence="4 6" id="KW-1133">Transmembrane helix</keyword>
<dbReference type="AlphaFoldDB" id="A0A318XMZ8"/>
<evidence type="ECO:0000256" key="4">
    <source>
        <dbReference type="ARBA" id="ARBA00022989"/>
    </source>
</evidence>
<feature type="transmembrane region" description="Helical" evidence="6">
    <location>
        <begin position="481"/>
        <end position="503"/>
    </location>
</feature>
<proteinExistence type="predicted"/>
<evidence type="ECO:0000256" key="5">
    <source>
        <dbReference type="ARBA" id="ARBA00023136"/>
    </source>
</evidence>
<dbReference type="InterPro" id="IPR050833">
    <property type="entry name" value="Poly_Biosynth_Transport"/>
</dbReference>
<dbReference type="Proteomes" id="UP000248132">
    <property type="component" value="Unassembled WGS sequence"/>
</dbReference>
<feature type="transmembrane region" description="Helical" evidence="6">
    <location>
        <begin position="7"/>
        <end position="30"/>
    </location>
</feature>
<dbReference type="PANTHER" id="PTHR30250">
    <property type="entry name" value="PST FAMILY PREDICTED COLANIC ACID TRANSPORTER"/>
    <property type="match status" value="1"/>
</dbReference>